<reference evidence="1 2" key="1">
    <citation type="submission" date="2020-05" db="EMBL/GenBank/DDBJ databases">
        <title>Horizontal transmission and recombination maintain forever young bacterial symbiont genomes.</title>
        <authorList>
            <person name="Russell S.L."/>
            <person name="Pepper-Tunick E."/>
            <person name="Svedberg J."/>
            <person name="Byrne A."/>
            <person name="Ruelas Castillo J."/>
            <person name="Vollmers C."/>
            <person name="Beinart R.A."/>
            <person name="Corbett-Detig R."/>
        </authorList>
    </citation>
    <scope>NUCLEOTIDE SEQUENCE [LARGE SCALE GENOMIC DNA]</scope>
    <source>
        <strain evidence="1">Santa_Monica_outfall</strain>
    </source>
</reference>
<dbReference type="Proteomes" id="UP000509658">
    <property type="component" value="Chromosome"/>
</dbReference>
<dbReference type="EMBL" id="CP054491">
    <property type="protein sequence ID" value="QKQ27153.1"/>
    <property type="molecule type" value="Genomic_DNA"/>
</dbReference>
<dbReference type="RefSeq" id="WP_174673332.1">
    <property type="nucleotide sequence ID" value="NZ_CP054491.1"/>
</dbReference>
<dbReference type="KEGG" id="rev:HUE57_13290"/>
<name>A0A6N0HXS4_9GAMM</name>
<organism evidence="1 2">
    <name type="scientific">Candidatus Reidiella endopervernicosa</name>
    <dbReference type="NCBI Taxonomy" id="2738883"/>
    <lineage>
        <taxon>Bacteria</taxon>
        <taxon>Pseudomonadati</taxon>
        <taxon>Pseudomonadota</taxon>
        <taxon>Gammaproteobacteria</taxon>
        <taxon>Candidatus Reidiella</taxon>
    </lineage>
</organism>
<proteinExistence type="predicted"/>
<evidence type="ECO:0000313" key="2">
    <source>
        <dbReference type="Proteomes" id="UP000509658"/>
    </source>
</evidence>
<keyword evidence="2" id="KW-1185">Reference proteome</keyword>
<accession>A0A6N0HXS4</accession>
<protein>
    <submittedName>
        <fullName evidence="1">Uncharacterized protein</fullName>
    </submittedName>
</protein>
<gene>
    <name evidence="1" type="ORF">HUE57_13290</name>
</gene>
<evidence type="ECO:0000313" key="1">
    <source>
        <dbReference type="EMBL" id="QKQ27153.1"/>
    </source>
</evidence>
<dbReference type="AlphaFoldDB" id="A0A6N0HXS4"/>
<sequence>MRSAEQRVSFEMSGLYKGIDDHALRLGMGHTWQDLFLVEQFINMGTGPDGNPLPPGGPLVDLSDSPYAFAPEKARNISHLFLQDVWSMGRIGS</sequence>